<dbReference type="SMART" id="SM00849">
    <property type="entry name" value="Lactamase_B"/>
    <property type="match status" value="1"/>
</dbReference>
<accession>A0AAV3T208</accession>
<dbReference type="InterPro" id="IPR036388">
    <property type="entry name" value="WH-like_DNA-bd_sf"/>
</dbReference>
<name>A0AAV3T208_9EURY</name>
<dbReference type="RefSeq" id="WP_227260753.1">
    <property type="nucleotide sequence ID" value="NZ_BAAADU010000002.1"/>
</dbReference>
<dbReference type="InterPro" id="IPR041516">
    <property type="entry name" value="LACTB2_WH"/>
</dbReference>
<dbReference type="InterPro" id="IPR050662">
    <property type="entry name" value="Sec-metab_biosynth-thioest"/>
</dbReference>
<keyword evidence="3" id="KW-1185">Reference proteome</keyword>
<evidence type="ECO:0000259" key="1">
    <source>
        <dbReference type="SMART" id="SM00849"/>
    </source>
</evidence>
<dbReference type="Pfam" id="PF17778">
    <property type="entry name" value="WHD_BLACT"/>
    <property type="match status" value="1"/>
</dbReference>
<dbReference type="SUPFAM" id="SSF56281">
    <property type="entry name" value="Metallo-hydrolase/oxidoreductase"/>
    <property type="match status" value="1"/>
</dbReference>
<dbReference type="PANTHER" id="PTHR23131">
    <property type="entry name" value="ENDORIBONUCLEASE LACTB2"/>
    <property type="match status" value="1"/>
</dbReference>
<gene>
    <name evidence="2" type="ORF">GCM10009019_15640</name>
</gene>
<dbReference type="Proteomes" id="UP001500194">
    <property type="component" value="Unassembled WGS sequence"/>
</dbReference>
<dbReference type="Gene3D" id="3.60.15.10">
    <property type="entry name" value="Ribonuclease Z/Hydroxyacylglutathione hydrolase-like"/>
    <property type="match status" value="1"/>
</dbReference>
<dbReference type="Pfam" id="PF00753">
    <property type="entry name" value="Lactamase_B"/>
    <property type="match status" value="1"/>
</dbReference>
<dbReference type="GeneID" id="68573760"/>
<dbReference type="InterPro" id="IPR001279">
    <property type="entry name" value="Metallo-B-lactamas"/>
</dbReference>
<organism evidence="2 3">
    <name type="scientific">Salarchaeum japonicum</name>
    <dbReference type="NCBI Taxonomy" id="555573"/>
    <lineage>
        <taxon>Archaea</taxon>
        <taxon>Methanobacteriati</taxon>
        <taxon>Methanobacteriota</taxon>
        <taxon>Stenosarchaea group</taxon>
        <taxon>Halobacteria</taxon>
        <taxon>Halobacteriales</taxon>
        <taxon>Halobacteriaceae</taxon>
    </lineage>
</organism>
<proteinExistence type="predicted"/>
<protein>
    <submittedName>
        <fullName evidence="2">MBL fold metallo-hydrolase</fullName>
    </submittedName>
</protein>
<dbReference type="AlphaFoldDB" id="A0AAV3T208"/>
<evidence type="ECO:0000313" key="3">
    <source>
        <dbReference type="Proteomes" id="UP001500194"/>
    </source>
</evidence>
<comment type="caution">
    <text evidence="2">The sequence shown here is derived from an EMBL/GenBank/DDBJ whole genome shotgun (WGS) entry which is preliminary data.</text>
</comment>
<dbReference type="Gene3D" id="1.10.10.10">
    <property type="entry name" value="Winged helix-like DNA-binding domain superfamily/Winged helix DNA-binding domain"/>
    <property type="match status" value="1"/>
</dbReference>
<dbReference type="PANTHER" id="PTHR23131:SF0">
    <property type="entry name" value="ENDORIBONUCLEASE LACTB2"/>
    <property type="match status" value="1"/>
</dbReference>
<feature type="domain" description="Metallo-beta-lactamase" evidence="1">
    <location>
        <begin position="17"/>
        <end position="168"/>
    </location>
</feature>
<reference evidence="2 3" key="1">
    <citation type="journal article" date="2019" name="Int. J. Syst. Evol. Microbiol.">
        <title>The Global Catalogue of Microorganisms (GCM) 10K type strain sequencing project: providing services to taxonomists for standard genome sequencing and annotation.</title>
        <authorList>
            <consortium name="The Broad Institute Genomics Platform"/>
            <consortium name="The Broad Institute Genome Sequencing Center for Infectious Disease"/>
            <person name="Wu L."/>
            <person name="Ma J."/>
        </authorList>
    </citation>
    <scope>NUCLEOTIDE SEQUENCE [LARGE SCALE GENOMIC DNA]</scope>
    <source>
        <strain evidence="2 3">JCM 16327</strain>
    </source>
</reference>
<dbReference type="EMBL" id="BAAADU010000002">
    <property type="protein sequence ID" value="GAA0653190.1"/>
    <property type="molecule type" value="Genomic_DNA"/>
</dbReference>
<evidence type="ECO:0000313" key="2">
    <source>
        <dbReference type="EMBL" id="GAA0653190.1"/>
    </source>
</evidence>
<dbReference type="InterPro" id="IPR036866">
    <property type="entry name" value="RibonucZ/Hydroxyglut_hydro"/>
</dbReference>
<sequence length="252" mass="27186">MFERISVPVATRAPTGATNAYLADGVLLDPAARSDALDRRVAAADIDHVAVTHTHEDHVGALAHYAAETGATVWARAGRAERFAAATGVTPDRTFREGDRVGPLTVLETPGHAPDHVAFAGGGELAIGDLAMAESSIFVGTRDGDMRAYYASLRRLLARDADALHPGHGHAIANPDERIADLLARRVRRERNVERAVREGARAIDDIVDAAYSRNVADVRDLATETVRAHLEKLDIEGRVRWYPADDRATPP</sequence>